<dbReference type="InterPro" id="IPR017492">
    <property type="entry name" value="PSI_PsaK"/>
</dbReference>
<dbReference type="Pfam" id="PF01241">
    <property type="entry name" value="PSI_PSAK"/>
    <property type="match status" value="1"/>
</dbReference>
<dbReference type="InterPro" id="IPR035982">
    <property type="entry name" value="PSI_centre_PsaK_sf"/>
</dbReference>
<keyword evidence="12" id="KW-0150">Chloroplast</keyword>
<accession>A0A7G5VUX6</accession>
<evidence type="ECO:0000256" key="1">
    <source>
        <dbReference type="ARBA" id="ARBA00004141"/>
    </source>
</evidence>
<evidence type="ECO:0000256" key="8">
    <source>
        <dbReference type="ARBA" id="ARBA00023136"/>
    </source>
</evidence>
<sequence>MIQFPSSIPVIMVISNLLALAIGRYAIQNPSNETPIIGLNLAQLVATTSFGHIIGVATILGLSNMGII</sequence>
<evidence type="ECO:0000256" key="10">
    <source>
        <dbReference type="ARBA" id="ARBA00033430"/>
    </source>
</evidence>
<geneLocation type="chloroplast" evidence="12"/>
<dbReference type="GO" id="GO:0009522">
    <property type="term" value="C:photosystem I"/>
    <property type="evidence" value="ECO:0007669"/>
    <property type="project" value="UniProtKB-KW"/>
</dbReference>
<reference evidence="12" key="1">
    <citation type="submission" date="2019-09" db="EMBL/GenBank/DDBJ databases">
        <authorList>
            <person name="Liu S.-L."/>
            <person name="Chiang Y.-R."/>
            <person name="Fu H.-Y."/>
        </authorList>
    </citation>
    <scope>NUCLEOTIDE SEQUENCE</scope>
    <source>
        <strain evidence="12">THAL066</strain>
    </source>
</reference>
<keyword evidence="3" id="KW-0602">Photosynthesis</keyword>
<keyword evidence="4 11" id="KW-0812">Transmembrane</keyword>
<evidence type="ECO:0000256" key="9">
    <source>
        <dbReference type="ARBA" id="ARBA00031124"/>
    </source>
</evidence>
<evidence type="ECO:0000256" key="7">
    <source>
        <dbReference type="ARBA" id="ARBA00023078"/>
    </source>
</evidence>
<dbReference type="NCBIfam" id="TIGR03049">
    <property type="entry name" value="PS_I_psaK"/>
    <property type="match status" value="1"/>
</dbReference>
<protein>
    <recommendedName>
        <fullName evidence="10">PSI-K</fullName>
    </recommendedName>
    <alternativeName>
        <fullName evidence="9">Photosystem I subunit X</fullName>
    </alternativeName>
</protein>
<keyword evidence="12" id="KW-0934">Plastid</keyword>
<evidence type="ECO:0000256" key="2">
    <source>
        <dbReference type="ARBA" id="ARBA00006458"/>
    </source>
</evidence>
<dbReference type="SUPFAM" id="SSF81563">
    <property type="entry name" value="Photosystem I reaction center subunit X, PsaK"/>
    <property type="match status" value="1"/>
</dbReference>
<keyword evidence="6 11" id="KW-1133">Transmembrane helix</keyword>
<feature type="transmembrane region" description="Helical" evidence="11">
    <location>
        <begin position="6"/>
        <end position="27"/>
    </location>
</feature>
<dbReference type="GO" id="GO:0015979">
    <property type="term" value="P:photosynthesis"/>
    <property type="evidence" value="ECO:0007669"/>
    <property type="project" value="UniProtKB-KW"/>
</dbReference>
<dbReference type="EMBL" id="MN431657">
    <property type="protein sequence ID" value="QMX77493.1"/>
    <property type="molecule type" value="Genomic_DNA"/>
</dbReference>
<evidence type="ECO:0000256" key="11">
    <source>
        <dbReference type="SAM" id="Phobius"/>
    </source>
</evidence>
<evidence type="ECO:0000256" key="4">
    <source>
        <dbReference type="ARBA" id="ARBA00022692"/>
    </source>
</evidence>
<evidence type="ECO:0000313" key="12">
    <source>
        <dbReference type="EMBL" id="QMX77493.1"/>
    </source>
</evidence>
<dbReference type="GO" id="GO:0042651">
    <property type="term" value="C:thylakoid membrane"/>
    <property type="evidence" value="ECO:0007669"/>
    <property type="project" value="InterPro"/>
</dbReference>
<dbReference type="InterPro" id="IPR037101">
    <property type="entry name" value="PSI_PsaK_bact"/>
</dbReference>
<keyword evidence="8 11" id="KW-0472">Membrane</keyword>
<evidence type="ECO:0000256" key="3">
    <source>
        <dbReference type="ARBA" id="ARBA00022531"/>
    </source>
</evidence>
<comment type="similarity">
    <text evidence="2">Belongs to the PsaG/PsaK family.</text>
</comment>
<dbReference type="InterPro" id="IPR000549">
    <property type="entry name" value="PSI_PsaG/PsaK"/>
</dbReference>
<dbReference type="Gene3D" id="1.20.860.20">
    <property type="entry name" value="Photosystem I PsaK, reaction centre"/>
    <property type="match status" value="1"/>
</dbReference>
<evidence type="ECO:0000256" key="5">
    <source>
        <dbReference type="ARBA" id="ARBA00022836"/>
    </source>
</evidence>
<keyword evidence="7" id="KW-0793">Thylakoid</keyword>
<dbReference type="AlphaFoldDB" id="A0A7G5VUX6"/>
<organism evidence="12">
    <name type="scientific">Cyanidiococcus yangmingshanensis</name>
    <dbReference type="NCBI Taxonomy" id="2690220"/>
    <lineage>
        <taxon>Eukaryota</taxon>
        <taxon>Rhodophyta</taxon>
        <taxon>Bangiophyceae</taxon>
        <taxon>Cyanidiales</taxon>
        <taxon>Cyanidiaceae</taxon>
        <taxon>Cyanidiococcus</taxon>
    </lineage>
</organism>
<proteinExistence type="inferred from homology"/>
<feature type="transmembrane region" description="Helical" evidence="11">
    <location>
        <begin position="39"/>
        <end position="62"/>
    </location>
</feature>
<gene>
    <name evidence="12" type="primary">psaK</name>
</gene>
<keyword evidence="5" id="KW-0603">Photosystem I</keyword>
<dbReference type="RefSeq" id="YP_009968392.1">
    <property type="nucleotide sequence ID" value="NC_051883.1"/>
</dbReference>
<dbReference type="GeneID" id="60450416"/>
<evidence type="ECO:0000256" key="6">
    <source>
        <dbReference type="ARBA" id="ARBA00022989"/>
    </source>
</evidence>
<name>A0A7G5VUX6_9RHOD</name>
<comment type="subcellular location">
    <subcellularLocation>
        <location evidence="1">Membrane</location>
        <topology evidence="1">Multi-pass membrane protein</topology>
    </subcellularLocation>
</comment>